<dbReference type="EMBL" id="JAGSOH010000071">
    <property type="protein sequence ID" value="MBR7828998.1"/>
    <property type="molecule type" value="Genomic_DNA"/>
</dbReference>
<dbReference type="RefSeq" id="WP_212520132.1">
    <property type="nucleotide sequence ID" value="NZ_JAGSOH010000071.1"/>
</dbReference>
<comment type="caution">
    <text evidence="1">The sequence shown here is derived from an EMBL/GenBank/DDBJ whole genome shotgun (WGS) entry which is preliminary data.</text>
</comment>
<name>A0A941EE54_9ACTN</name>
<dbReference type="Proteomes" id="UP000676325">
    <property type="component" value="Unassembled WGS sequence"/>
</dbReference>
<protein>
    <submittedName>
        <fullName evidence="1">Uncharacterized protein</fullName>
    </submittedName>
</protein>
<gene>
    <name evidence="1" type="ORF">KDK95_22005</name>
</gene>
<sequence>MADLKWAPAIHVKLAKGYEVRDVDGKSHAELKDVKVALDNGFIHIDSGLGADNSTLIDVRPASAVLSLAYERHRPVPGMAWV</sequence>
<accession>A0A941EE54</accession>
<organism evidence="1 2">
    <name type="scientific">Actinospica acidithermotolerans</name>
    <dbReference type="NCBI Taxonomy" id="2828514"/>
    <lineage>
        <taxon>Bacteria</taxon>
        <taxon>Bacillati</taxon>
        <taxon>Actinomycetota</taxon>
        <taxon>Actinomycetes</taxon>
        <taxon>Catenulisporales</taxon>
        <taxon>Actinospicaceae</taxon>
        <taxon>Actinospica</taxon>
    </lineage>
</organism>
<proteinExistence type="predicted"/>
<reference evidence="1" key="1">
    <citation type="submission" date="2021-04" db="EMBL/GenBank/DDBJ databases">
        <title>Genome based classification of Actinospica acidithermotolerans sp. nov., an actinobacterium isolated from an Indonesian hot spring.</title>
        <authorList>
            <person name="Kusuma A.B."/>
            <person name="Putra K.E."/>
            <person name="Nafisah S."/>
            <person name="Loh J."/>
            <person name="Nouioui I."/>
            <person name="Goodfellow M."/>
        </authorList>
    </citation>
    <scope>NUCLEOTIDE SEQUENCE</scope>
    <source>
        <strain evidence="1">MGRD01-02</strain>
    </source>
</reference>
<keyword evidence="2" id="KW-1185">Reference proteome</keyword>
<dbReference type="AlphaFoldDB" id="A0A941EE54"/>
<evidence type="ECO:0000313" key="2">
    <source>
        <dbReference type="Proteomes" id="UP000676325"/>
    </source>
</evidence>
<evidence type="ECO:0000313" key="1">
    <source>
        <dbReference type="EMBL" id="MBR7828998.1"/>
    </source>
</evidence>